<dbReference type="GO" id="GO:0004553">
    <property type="term" value="F:hydrolase activity, hydrolyzing O-glycosyl compounds"/>
    <property type="evidence" value="ECO:0007669"/>
    <property type="project" value="InterPro"/>
</dbReference>
<dbReference type="InterPro" id="IPR013783">
    <property type="entry name" value="Ig-like_fold"/>
</dbReference>
<dbReference type="Gene3D" id="3.20.20.80">
    <property type="entry name" value="Glycosidases"/>
    <property type="match status" value="1"/>
</dbReference>
<evidence type="ECO:0000256" key="4">
    <source>
        <dbReference type="SAM" id="MobiDB-lite"/>
    </source>
</evidence>
<dbReference type="Proteomes" id="UP000290218">
    <property type="component" value="Unassembled WGS sequence"/>
</dbReference>
<dbReference type="Pfam" id="PF11721">
    <property type="entry name" value="Malectin"/>
    <property type="match status" value="1"/>
</dbReference>
<dbReference type="OrthoDB" id="9762066at2"/>
<dbReference type="InterPro" id="IPR051913">
    <property type="entry name" value="GH2_Domain-Containing"/>
</dbReference>
<dbReference type="SUPFAM" id="SSF49785">
    <property type="entry name" value="Galactose-binding domain-like"/>
    <property type="match status" value="1"/>
</dbReference>
<keyword evidence="11" id="KW-1185">Reference proteome</keyword>
<evidence type="ECO:0000259" key="8">
    <source>
        <dbReference type="Pfam" id="PF16355"/>
    </source>
</evidence>
<evidence type="ECO:0000313" key="11">
    <source>
        <dbReference type="Proteomes" id="UP000290218"/>
    </source>
</evidence>
<dbReference type="Pfam" id="PF16355">
    <property type="entry name" value="DUF4982"/>
    <property type="match status" value="1"/>
</dbReference>
<evidence type="ECO:0000259" key="6">
    <source>
        <dbReference type="Pfam" id="PF02836"/>
    </source>
</evidence>
<evidence type="ECO:0000256" key="3">
    <source>
        <dbReference type="ARBA" id="ARBA00023295"/>
    </source>
</evidence>
<feature type="region of interest" description="Disordered" evidence="4">
    <location>
        <begin position="22"/>
        <end position="46"/>
    </location>
</feature>
<keyword evidence="2" id="KW-0378">Hydrolase</keyword>
<feature type="domain" description="Glycoside hydrolase family 2 immunoglobulin-like beta-sandwich" evidence="5">
    <location>
        <begin position="298"/>
        <end position="393"/>
    </location>
</feature>
<evidence type="ECO:0000259" key="7">
    <source>
        <dbReference type="Pfam" id="PF11721"/>
    </source>
</evidence>
<dbReference type="Gene3D" id="2.60.40.10">
    <property type="entry name" value="Immunoglobulins"/>
    <property type="match status" value="2"/>
</dbReference>
<evidence type="ECO:0000259" key="5">
    <source>
        <dbReference type="Pfam" id="PF00703"/>
    </source>
</evidence>
<dbReference type="InterPro" id="IPR008979">
    <property type="entry name" value="Galactose-bd-like_sf"/>
</dbReference>
<dbReference type="InterPro" id="IPR054593">
    <property type="entry name" value="Beta-mannosidase-like_N2"/>
</dbReference>
<dbReference type="Gene3D" id="2.60.120.260">
    <property type="entry name" value="Galactose-binding domain-like"/>
    <property type="match status" value="1"/>
</dbReference>
<dbReference type="EMBL" id="SDHX01000002">
    <property type="protein sequence ID" value="RXK53647.1"/>
    <property type="molecule type" value="Genomic_DNA"/>
</dbReference>
<keyword evidence="3" id="KW-0326">Glycosidase</keyword>
<dbReference type="InterPro" id="IPR006103">
    <property type="entry name" value="Glyco_hydro_2_cat"/>
</dbReference>
<feature type="domain" description="Glycoside hydrolase family 2 catalytic" evidence="6">
    <location>
        <begin position="408"/>
        <end position="540"/>
    </location>
</feature>
<dbReference type="PANTHER" id="PTHR42732:SF1">
    <property type="entry name" value="BETA-MANNOSIDASE"/>
    <property type="match status" value="1"/>
</dbReference>
<dbReference type="SUPFAM" id="SSF51445">
    <property type="entry name" value="(Trans)glycosidases"/>
    <property type="match status" value="1"/>
</dbReference>
<sequence length="1115" mass="122740">MRAGSRVSWVERVVPNALRSVRRPTLRETPPVDRLEGRSPHRPDGVGARLVRALGGRGQATPLQERLDVEGSAPAEPRSKARPSGSWALQLWVLMLIWATTVHATWDLAAGPRHTTSLNTGWRTIADDDDRTKYDGFEQPGYDDSSWQRVDVPHNWDDYGGARRLVHGNRHGYAWYRRSFEIKPWEKGRRAFLFFEGVGSYATVWVNGKLAGKHAGGRTTFTLDVTDLLKSDGPNLLAVRADHPAGITDLPWVCGGCSTAVGFSEGSQPMGIFRPVWIETTGHTRVEPFGVHVWNDGDATATSAKLHVAAEVRNYGLARKLKVTHVVVDGPRIVMGIEQEFLADEGLNTVKSRIDLKQIELWSPESPRLYGLVTMIYEGSLQLDAVHTYFGIRTVQWPKPDDPLPAPFRLNGQPVFLNGTCEYEHLLGNSHAFTDEQIAARVDQTKATGFNAMRDAHQPHNLRYQDHWDREGILWWPQFISQIWFDTPEFRANFKTLLREWVRERRNNPSNVLWGLANESKLPEDFARECVAIIRELDPTAVDQRIVTTCNGGTGTDWNVPQNWTGTYGGDPATYAEDLKKQKFIGEYGAWRSLGLHSEGGYIADGVRSEDRADAIFAMKIRLAESIRDQVPGHFHWLLATHDNPGRTIGAKGQQGTDGWAELDRIGPANNKGLLTLWGEPTDAYHLYRASYVSAAKDPMVYIVSHTWPDRWTEPGKKSGILVYSNCEEVELFNGTDGRESLGVRRQGGPGVPFRWDDVHIRFNVLTAVGRVGGKVVARDAVVLQHLPAAPGLETLRGTVTNLTAADPAWNYLYRVNCGGPDYTDGNGVRWAADRDFVAGLNSGSTSWAMAYPGVAPRLGSQRASAEVIRGTDDQALFQAYRYGREKLRYRFAVPDGDYRVELYFMEPWYGAGGGNCAGWRLFDVAINGDTVLRNLDLWQEAGFAGAVKKVVNARVSGGWLEVSFPRVASYQAVISAIAIAAKDPAARAPAETAVAVTTSKAPSTDAAFSLGEATYPVSAAKRDGNRLSWTITLGLGGGHDFALRYVNPGPEPLTAELQVTALDGTVMGKGQLSLELTPGATATVADLGMNAGDYTVTVTLPGKGAVKVEALIVR</sequence>
<feature type="region of interest" description="Disordered" evidence="4">
    <location>
        <begin position="60"/>
        <end position="82"/>
    </location>
</feature>
<evidence type="ECO:0000256" key="1">
    <source>
        <dbReference type="ARBA" id="ARBA00007401"/>
    </source>
</evidence>
<dbReference type="Pfam" id="PF02836">
    <property type="entry name" value="Glyco_hydro_2_C"/>
    <property type="match status" value="1"/>
</dbReference>
<feature type="domain" description="DUF4982" evidence="8">
    <location>
        <begin position="716"/>
        <end position="778"/>
    </location>
</feature>
<dbReference type="InterPro" id="IPR021720">
    <property type="entry name" value="Malectin_dom"/>
</dbReference>
<dbReference type="InterPro" id="IPR032311">
    <property type="entry name" value="DUF4982"/>
</dbReference>
<feature type="domain" description="Beta-mannosidase-like galactose-binding" evidence="9">
    <location>
        <begin position="175"/>
        <end position="244"/>
    </location>
</feature>
<proteinExistence type="inferred from homology"/>
<comment type="caution">
    <text evidence="10">The sequence shown here is derived from an EMBL/GenBank/DDBJ whole genome shotgun (WGS) entry which is preliminary data.</text>
</comment>
<comment type="similarity">
    <text evidence="1">Belongs to the glycosyl hydrolase 2 family.</text>
</comment>
<dbReference type="InterPro" id="IPR006101">
    <property type="entry name" value="Glyco_hydro_2"/>
</dbReference>
<dbReference type="Gene3D" id="2.60.120.430">
    <property type="entry name" value="Galactose-binding lectin"/>
    <property type="match status" value="1"/>
</dbReference>
<dbReference type="AlphaFoldDB" id="A0A4Q1C5D7"/>
<dbReference type="PANTHER" id="PTHR42732">
    <property type="entry name" value="BETA-GALACTOSIDASE"/>
    <property type="match status" value="1"/>
</dbReference>
<dbReference type="PRINTS" id="PR00132">
    <property type="entry name" value="GLHYDRLASE2"/>
</dbReference>
<feature type="domain" description="Malectin" evidence="7">
    <location>
        <begin position="813"/>
        <end position="978"/>
    </location>
</feature>
<evidence type="ECO:0000313" key="10">
    <source>
        <dbReference type="EMBL" id="RXK53647.1"/>
    </source>
</evidence>
<evidence type="ECO:0000256" key="2">
    <source>
        <dbReference type="ARBA" id="ARBA00022801"/>
    </source>
</evidence>
<organism evidence="10 11">
    <name type="scientific">Oleiharenicola lentus</name>
    <dbReference type="NCBI Taxonomy" id="2508720"/>
    <lineage>
        <taxon>Bacteria</taxon>
        <taxon>Pseudomonadati</taxon>
        <taxon>Verrucomicrobiota</taxon>
        <taxon>Opitutia</taxon>
        <taxon>Opitutales</taxon>
        <taxon>Opitutaceae</taxon>
        <taxon>Oleiharenicola</taxon>
    </lineage>
</organism>
<dbReference type="Pfam" id="PF00703">
    <property type="entry name" value="Glyco_hydro_2"/>
    <property type="match status" value="1"/>
</dbReference>
<name>A0A4Q1C5D7_9BACT</name>
<dbReference type="InterPro" id="IPR006102">
    <property type="entry name" value="Ig-like_GH2"/>
</dbReference>
<dbReference type="GO" id="GO:0005975">
    <property type="term" value="P:carbohydrate metabolic process"/>
    <property type="evidence" value="ECO:0007669"/>
    <property type="project" value="InterPro"/>
</dbReference>
<dbReference type="InterPro" id="IPR036156">
    <property type="entry name" value="Beta-gal/glucu_dom_sf"/>
</dbReference>
<feature type="compositionally biased region" description="Basic and acidic residues" evidence="4">
    <location>
        <begin position="30"/>
        <end position="44"/>
    </location>
</feature>
<gene>
    <name evidence="10" type="ORF">ESB00_18335</name>
</gene>
<protein>
    <submittedName>
        <fullName evidence="10">DUF4982 domain-containing protein</fullName>
    </submittedName>
</protein>
<dbReference type="SUPFAM" id="SSF49303">
    <property type="entry name" value="beta-Galactosidase/glucuronidase domain"/>
    <property type="match status" value="1"/>
</dbReference>
<dbReference type="Pfam" id="PF22666">
    <property type="entry name" value="Glyco_hydro_2_N2"/>
    <property type="match status" value="1"/>
</dbReference>
<accession>A0A4Q1C5D7</accession>
<reference evidence="10 11" key="1">
    <citation type="submission" date="2019-01" db="EMBL/GenBank/DDBJ databases">
        <title>Lacunisphaera sp. strain TWA-58.</title>
        <authorList>
            <person name="Chen W.-M."/>
        </authorList>
    </citation>
    <scope>NUCLEOTIDE SEQUENCE [LARGE SCALE GENOMIC DNA]</scope>
    <source>
        <strain evidence="10 11">TWA-58</strain>
    </source>
</reference>
<evidence type="ECO:0000259" key="9">
    <source>
        <dbReference type="Pfam" id="PF22666"/>
    </source>
</evidence>
<dbReference type="InterPro" id="IPR017853">
    <property type="entry name" value="GH"/>
</dbReference>